<protein>
    <submittedName>
        <fullName evidence="1">Uncharacterized protein</fullName>
    </submittedName>
</protein>
<name>A0A160T8Y3_9CHLR</name>
<evidence type="ECO:0000313" key="2">
    <source>
        <dbReference type="Proteomes" id="UP000215027"/>
    </source>
</evidence>
<dbReference type="EMBL" id="LN890656">
    <property type="protein sequence ID" value="CUS05685.1"/>
    <property type="molecule type" value="Genomic_DNA"/>
</dbReference>
<accession>A0A160T8Y3</accession>
<gene>
    <name evidence="1" type="ORF">CFX0092_B0151</name>
</gene>
<sequence>MFPRGSGLHRPIAEPAAAAGRLRLRGPLRVRGPPHRTRRLPAAGRVPGAQVGRVGAMAGRADVIVVVSVIKQIVTQRSQRITEEMEKWVILTFNLTLSVLSVSLRVLCVTSSLRGKS</sequence>
<reference evidence="1" key="1">
    <citation type="submission" date="2016-01" db="EMBL/GenBank/DDBJ databases">
        <authorList>
            <person name="Mcilroy J.S."/>
            <person name="Karst M S."/>
            <person name="Albertsen M."/>
        </authorList>
    </citation>
    <scope>NUCLEOTIDE SEQUENCE</scope>
    <source>
        <strain evidence="1">Cfx-K</strain>
    </source>
</reference>
<keyword evidence="2" id="KW-1185">Reference proteome</keyword>
<evidence type="ECO:0000313" key="1">
    <source>
        <dbReference type="EMBL" id="CUS05685.1"/>
    </source>
</evidence>
<proteinExistence type="predicted"/>
<dbReference type="KEGG" id="pbf:CFX0092_B0151"/>
<dbReference type="Proteomes" id="UP000215027">
    <property type="component" value="Chromosome II"/>
</dbReference>
<dbReference type="AlphaFoldDB" id="A0A160T8Y3"/>
<organism evidence="1 2">
    <name type="scientific">Candidatus Promineifilum breve</name>
    <dbReference type="NCBI Taxonomy" id="1806508"/>
    <lineage>
        <taxon>Bacteria</taxon>
        <taxon>Bacillati</taxon>
        <taxon>Chloroflexota</taxon>
        <taxon>Ardenticatenia</taxon>
        <taxon>Candidatus Promineifilales</taxon>
        <taxon>Candidatus Promineifilaceae</taxon>
        <taxon>Candidatus Promineifilum</taxon>
    </lineage>
</organism>